<evidence type="ECO:0000313" key="3">
    <source>
        <dbReference type="EMBL" id="EFJ07972.1"/>
    </source>
</evidence>
<keyword evidence="2" id="KW-0472">Membrane</keyword>
<feature type="region of interest" description="Disordered" evidence="1">
    <location>
        <begin position="73"/>
        <end position="93"/>
    </location>
</feature>
<dbReference type="HOGENOM" id="CLU_875502_0_0_1"/>
<dbReference type="EMBL" id="GL377678">
    <property type="protein sequence ID" value="EFJ07972.1"/>
    <property type="molecule type" value="Genomic_DNA"/>
</dbReference>
<feature type="region of interest" description="Disordered" evidence="1">
    <location>
        <begin position="138"/>
        <end position="160"/>
    </location>
</feature>
<evidence type="ECO:0000256" key="2">
    <source>
        <dbReference type="SAM" id="Phobius"/>
    </source>
</evidence>
<protein>
    <submittedName>
        <fullName evidence="3">Uncharacterized protein</fullName>
    </submittedName>
</protein>
<dbReference type="AlphaFoldDB" id="D8T5W4"/>
<keyword evidence="2" id="KW-1133">Transmembrane helix</keyword>
<dbReference type="Proteomes" id="UP000001514">
    <property type="component" value="Unassembled WGS sequence"/>
</dbReference>
<feature type="transmembrane region" description="Helical" evidence="2">
    <location>
        <begin position="264"/>
        <end position="286"/>
    </location>
</feature>
<gene>
    <name evidence="3" type="ORF">SELMODRAFT_429353</name>
</gene>
<feature type="transmembrane region" description="Helical" evidence="2">
    <location>
        <begin position="164"/>
        <end position="187"/>
    </location>
</feature>
<evidence type="ECO:0000256" key="1">
    <source>
        <dbReference type="SAM" id="MobiDB-lite"/>
    </source>
</evidence>
<feature type="region of interest" description="Disordered" evidence="1">
    <location>
        <begin position="10"/>
        <end position="29"/>
    </location>
</feature>
<dbReference type="InParanoid" id="D8T5W4"/>
<organism evidence="4">
    <name type="scientific">Selaginella moellendorffii</name>
    <name type="common">Spikemoss</name>
    <dbReference type="NCBI Taxonomy" id="88036"/>
    <lineage>
        <taxon>Eukaryota</taxon>
        <taxon>Viridiplantae</taxon>
        <taxon>Streptophyta</taxon>
        <taxon>Embryophyta</taxon>
        <taxon>Tracheophyta</taxon>
        <taxon>Lycopodiopsida</taxon>
        <taxon>Selaginellales</taxon>
        <taxon>Selaginellaceae</taxon>
        <taxon>Selaginella</taxon>
    </lineage>
</organism>
<feature type="transmembrane region" description="Helical" evidence="2">
    <location>
        <begin position="199"/>
        <end position="220"/>
    </location>
</feature>
<sequence>METIVHQCMDTNSITLGRKSGPPTPSRTSTITTNNDFKATIIGFHHLCLQHQLRREGQRLITISDLAYTTTTNSSASKLHSSRPPPLGSSSSASAITTFWSTQQQQQWSSGRKHTTATFLVFLNTQWCTKAGRSSGFRDSSYPRRSQHGHHHSTPPPSPLDDPYSLTSIITILVMILEVSNGVHMVILELLTSIHMVILEVLIGIHTTILDILTGIHTVILEGSIGTLTMIQEFLAIPTVPAANNPLPALQGAHFSLATTGATALVWIPFVAIVLIVLALVVMLLIKWRHSRRHQRRDKAFLVYNVVTDIDKYGRAAV</sequence>
<reference evidence="3 4" key="1">
    <citation type="journal article" date="2011" name="Science">
        <title>The Selaginella genome identifies genetic changes associated with the evolution of vascular plants.</title>
        <authorList>
            <person name="Banks J.A."/>
            <person name="Nishiyama T."/>
            <person name="Hasebe M."/>
            <person name="Bowman J.L."/>
            <person name="Gribskov M."/>
            <person name="dePamphilis C."/>
            <person name="Albert V.A."/>
            <person name="Aono N."/>
            <person name="Aoyama T."/>
            <person name="Ambrose B.A."/>
            <person name="Ashton N.W."/>
            <person name="Axtell M.J."/>
            <person name="Barker E."/>
            <person name="Barker M.S."/>
            <person name="Bennetzen J.L."/>
            <person name="Bonawitz N.D."/>
            <person name="Chapple C."/>
            <person name="Cheng C."/>
            <person name="Correa L.G."/>
            <person name="Dacre M."/>
            <person name="DeBarry J."/>
            <person name="Dreyer I."/>
            <person name="Elias M."/>
            <person name="Engstrom E.M."/>
            <person name="Estelle M."/>
            <person name="Feng L."/>
            <person name="Finet C."/>
            <person name="Floyd S.K."/>
            <person name="Frommer W.B."/>
            <person name="Fujita T."/>
            <person name="Gramzow L."/>
            <person name="Gutensohn M."/>
            <person name="Harholt J."/>
            <person name="Hattori M."/>
            <person name="Heyl A."/>
            <person name="Hirai T."/>
            <person name="Hiwatashi Y."/>
            <person name="Ishikawa M."/>
            <person name="Iwata M."/>
            <person name="Karol K.G."/>
            <person name="Koehler B."/>
            <person name="Kolukisaoglu U."/>
            <person name="Kubo M."/>
            <person name="Kurata T."/>
            <person name="Lalonde S."/>
            <person name="Li K."/>
            <person name="Li Y."/>
            <person name="Litt A."/>
            <person name="Lyons E."/>
            <person name="Manning G."/>
            <person name="Maruyama T."/>
            <person name="Michael T.P."/>
            <person name="Mikami K."/>
            <person name="Miyazaki S."/>
            <person name="Morinaga S."/>
            <person name="Murata T."/>
            <person name="Mueller-Roeber B."/>
            <person name="Nelson D.R."/>
            <person name="Obara M."/>
            <person name="Oguri Y."/>
            <person name="Olmstead R.G."/>
            <person name="Onodera N."/>
            <person name="Petersen B.L."/>
            <person name="Pils B."/>
            <person name="Prigge M."/>
            <person name="Rensing S.A."/>
            <person name="Riano-Pachon D.M."/>
            <person name="Roberts A.W."/>
            <person name="Sato Y."/>
            <person name="Scheller H.V."/>
            <person name="Schulz B."/>
            <person name="Schulz C."/>
            <person name="Shakirov E.V."/>
            <person name="Shibagaki N."/>
            <person name="Shinohara N."/>
            <person name="Shippen D.E."/>
            <person name="Soerensen I."/>
            <person name="Sotooka R."/>
            <person name="Sugimoto N."/>
            <person name="Sugita M."/>
            <person name="Sumikawa N."/>
            <person name="Tanurdzic M."/>
            <person name="Theissen G."/>
            <person name="Ulvskov P."/>
            <person name="Wakazuki S."/>
            <person name="Weng J.K."/>
            <person name="Willats W.W."/>
            <person name="Wipf D."/>
            <person name="Wolf P.G."/>
            <person name="Yang L."/>
            <person name="Zimmer A.D."/>
            <person name="Zhu Q."/>
            <person name="Mitros T."/>
            <person name="Hellsten U."/>
            <person name="Loque D."/>
            <person name="Otillar R."/>
            <person name="Salamov A."/>
            <person name="Schmutz J."/>
            <person name="Shapiro H."/>
            <person name="Lindquist E."/>
            <person name="Lucas S."/>
            <person name="Rokhsar D."/>
            <person name="Grigoriev I.V."/>
        </authorList>
    </citation>
    <scope>NUCLEOTIDE SEQUENCE [LARGE SCALE GENOMIC DNA]</scope>
</reference>
<accession>D8T5W4</accession>
<dbReference type="Gramene" id="EFJ07972">
    <property type="protein sequence ID" value="EFJ07972"/>
    <property type="gene ID" value="SELMODRAFT_429353"/>
</dbReference>
<name>D8T5W4_SELML</name>
<keyword evidence="4" id="KW-1185">Reference proteome</keyword>
<evidence type="ECO:0000313" key="4">
    <source>
        <dbReference type="Proteomes" id="UP000001514"/>
    </source>
</evidence>
<dbReference type="KEGG" id="smo:SELMODRAFT_429353"/>
<proteinExistence type="predicted"/>
<keyword evidence="2" id="KW-0812">Transmembrane</keyword>